<accession>A0ABQ0L248</accession>
<gene>
    <name evidence="1" type="ORF">MCHLO_02809</name>
</gene>
<dbReference type="EMBL" id="DF841004">
    <property type="protein sequence ID" value="GAT45220.1"/>
    <property type="molecule type" value="Genomic_DNA"/>
</dbReference>
<sequence length="482" mass="54438">MSTLDTSLETGARWARLAQIDAEAARLYSERAAVAQSLAYPVLKLPVEITSLIFAHCVPQNALNCTLWRAAVVLSSVCRHWHAVALATAELWTSIPLEIDRHRPKKTAKGVKLWMARSKTQPLALRLSPVSDPGDMFSDQADAWWDKVYDFEEYLLPVVLLHRARWQHLEVSVPLSVLRRACNADIKPLPELTHLSLAPMQEAERWDSADSQESVSLFKMAPKLQSLHLTVENTTDFQWIERIAMPYLQLTTFIGTGFTPSECLAMLRLMPNLVHCAFSVSARDSDYDDERLPMEHLKTLQLCSAAPTARPQSILEELTLPRLEALSVGRDDGRVLSWVLVHLIERSACTIRFFSCEELNPEDVPECLDALPNIETLELLNYAQDAAVRALRHLYAGVTGYAAPQPRWKTLESLTLVCRKQLHHGDFPFTFLLELLEVLPVKRFHLLWDTSLLPRPPTPTEVAAFRGLGRPVYIGTPVFSWV</sequence>
<proteinExistence type="predicted"/>
<evidence type="ECO:0008006" key="3">
    <source>
        <dbReference type="Google" id="ProtNLM"/>
    </source>
</evidence>
<evidence type="ECO:0000313" key="2">
    <source>
        <dbReference type="Proteomes" id="UP000815677"/>
    </source>
</evidence>
<evidence type="ECO:0000313" key="1">
    <source>
        <dbReference type="EMBL" id="GAT45220.1"/>
    </source>
</evidence>
<reference evidence="1" key="1">
    <citation type="submission" date="2014-09" db="EMBL/GenBank/DDBJ databases">
        <title>Genome sequence of the luminous mushroom Mycena chlorophos for searching fungal bioluminescence genes.</title>
        <authorList>
            <person name="Tanaka Y."/>
            <person name="Kasuga D."/>
            <person name="Oba Y."/>
            <person name="Hase S."/>
            <person name="Sato K."/>
            <person name="Oba Y."/>
            <person name="Sakakibara Y."/>
        </authorList>
    </citation>
    <scope>NUCLEOTIDE SEQUENCE</scope>
</reference>
<dbReference type="Gene3D" id="3.80.10.10">
    <property type="entry name" value="Ribonuclease Inhibitor"/>
    <property type="match status" value="1"/>
</dbReference>
<dbReference type="InterPro" id="IPR032675">
    <property type="entry name" value="LRR_dom_sf"/>
</dbReference>
<keyword evidence="2" id="KW-1185">Reference proteome</keyword>
<dbReference type="Gene3D" id="1.20.1280.50">
    <property type="match status" value="1"/>
</dbReference>
<name>A0ABQ0L248_MYCCL</name>
<dbReference type="Proteomes" id="UP000815677">
    <property type="component" value="Unassembled WGS sequence"/>
</dbReference>
<protein>
    <recommendedName>
        <fullName evidence="3">F-box domain-containing protein</fullName>
    </recommendedName>
</protein>
<organism evidence="1 2">
    <name type="scientific">Mycena chlorophos</name>
    <name type="common">Agaric fungus</name>
    <name type="synonym">Agaricus chlorophos</name>
    <dbReference type="NCBI Taxonomy" id="658473"/>
    <lineage>
        <taxon>Eukaryota</taxon>
        <taxon>Fungi</taxon>
        <taxon>Dikarya</taxon>
        <taxon>Basidiomycota</taxon>
        <taxon>Agaricomycotina</taxon>
        <taxon>Agaricomycetes</taxon>
        <taxon>Agaricomycetidae</taxon>
        <taxon>Agaricales</taxon>
        <taxon>Marasmiineae</taxon>
        <taxon>Mycenaceae</taxon>
        <taxon>Mycena</taxon>
    </lineage>
</organism>